<dbReference type="InterPro" id="IPR010261">
    <property type="entry name" value="Tir_chaperone"/>
</dbReference>
<proteinExistence type="predicted"/>
<dbReference type="Pfam" id="PF05932">
    <property type="entry name" value="CesT"/>
    <property type="match status" value="1"/>
</dbReference>
<dbReference type="OrthoDB" id="5874978at2"/>
<dbReference type="SUPFAM" id="SSF69635">
    <property type="entry name" value="Type III secretory system chaperone-like"/>
    <property type="match status" value="1"/>
</dbReference>
<reference evidence="1 2" key="1">
    <citation type="submission" date="2013-09" db="EMBL/GenBank/DDBJ databases">
        <title>Whole genome shotgun sequence of Vibrio azureus NBRC 104587.</title>
        <authorList>
            <person name="Isaki S."/>
            <person name="Hosoyama A."/>
            <person name="Numata M."/>
            <person name="Hashimoto M."/>
            <person name="Hosoyama Y."/>
            <person name="Tsuchikane K."/>
            <person name="Noguchi M."/>
            <person name="Hirakata S."/>
            <person name="Ichikawa N."/>
            <person name="Ohji S."/>
            <person name="Yamazoe A."/>
            <person name="Fujita N."/>
        </authorList>
    </citation>
    <scope>NUCLEOTIDE SEQUENCE [LARGE SCALE GENOMIC DNA]</scope>
    <source>
        <strain evidence="1 2">NBRC 104587</strain>
    </source>
</reference>
<comment type="caution">
    <text evidence="1">The sequence shown here is derived from an EMBL/GenBank/DDBJ whole genome shotgun (WGS) entry which is preliminary data.</text>
</comment>
<dbReference type="STRING" id="1219077.VAZ01S_008_00490"/>
<dbReference type="GO" id="GO:0030254">
    <property type="term" value="P:protein secretion by the type III secretion system"/>
    <property type="evidence" value="ECO:0007669"/>
    <property type="project" value="InterPro"/>
</dbReference>
<dbReference type="EMBL" id="BATL01000008">
    <property type="protein sequence ID" value="GAD74307.1"/>
    <property type="molecule type" value="Genomic_DNA"/>
</dbReference>
<dbReference type="Proteomes" id="UP000016567">
    <property type="component" value="Unassembled WGS sequence"/>
</dbReference>
<evidence type="ECO:0000313" key="2">
    <source>
        <dbReference type="Proteomes" id="UP000016567"/>
    </source>
</evidence>
<evidence type="ECO:0008006" key="3">
    <source>
        <dbReference type="Google" id="ProtNLM"/>
    </source>
</evidence>
<dbReference type="RefSeq" id="WP_021708087.1">
    <property type="nucleotide sequence ID" value="NZ_BAOB01000292.1"/>
</dbReference>
<accession>U3AM08</accession>
<dbReference type="AlphaFoldDB" id="U3AM08"/>
<organism evidence="1 2">
    <name type="scientific">Vibrio azureus NBRC 104587</name>
    <dbReference type="NCBI Taxonomy" id="1219077"/>
    <lineage>
        <taxon>Bacteria</taxon>
        <taxon>Pseudomonadati</taxon>
        <taxon>Pseudomonadota</taxon>
        <taxon>Gammaproteobacteria</taxon>
        <taxon>Vibrionales</taxon>
        <taxon>Vibrionaceae</taxon>
        <taxon>Vibrio</taxon>
    </lineage>
</organism>
<sequence length="148" mass="17218">MSACQLVNEIFHTFAQQTGLSGIQLTDNELGLAFDEHLKVHFIYNPNDKTLQMEAEVTDLRLINTEMHRSFLAFNYHWSEHQLFFSLDNDRHQLCLNTFITVENLNYEHFEQTLSNLLDHAEQWESLLSTHVDADKAVPVSAIPEMRV</sequence>
<name>U3AM08_9VIBR</name>
<protein>
    <recommendedName>
        <fullName evidence="3">Exoenzyme S synthesis protein C</fullName>
    </recommendedName>
</protein>
<evidence type="ECO:0000313" key="1">
    <source>
        <dbReference type="EMBL" id="GAD74307.1"/>
    </source>
</evidence>
<gene>
    <name evidence="1" type="ORF">VAZ01S_008_00490</name>
</gene>
<keyword evidence="2" id="KW-1185">Reference proteome</keyword>
<dbReference type="CDD" id="cd17018">
    <property type="entry name" value="T3SC_IA_ExsC-like"/>
    <property type="match status" value="1"/>
</dbReference>
<dbReference type="Gene3D" id="3.30.1460.10">
    <property type="match status" value="1"/>
</dbReference>
<dbReference type="eggNOG" id="ENOG5033TZ9">
    <property type="taxonomic scope" value="Bacteria"/>
</dbReference>